<evidence type="ECO:0000256" key="4">
    <source>
        <dbReference type="SAM" id="Coils"/>
    </source>
</evidence>
<proteinExistence type="inferred from homology"/>
<keyword evidence="4" id="KW-0175">Coiled coil</keyword>
<gene>
    <name evidence="5" type="ORF">DI603_02430</name>
</gene>
<name>A0A2W5DYA7_9BURK</name>
<evidence type="ECO:0000313" key="6">
    <source>
        <dbReference type="Proteomes" id="UP000249633"/>
    </source>
</evidence>
<dbReference type="SUPFAM" id="SSF140566">
    <property type="entry name" value="FlgN-like"/>
    <property type="match status" value="1"/>
</dbReference>
<dbReference type="EMBL" id="QFOD01000002">
    <property type="protein sequence ID" value="PZP35653.1"/>
    <property type="molecule type" value="Genomic_DNA"/>
</dbReference>
<protein>
    <recommendedName>
        <fullName evidence="7">Flagellar protein FlgN</fullName>
    </recommendedName>
</protein>
<dbReference type="Pfam" id="PF05130">
    <property type="entry name" value="FlgN"/>
    <property type="match status" value="1"/>
</dbReference>
<dbReference type="AlphaFoldDB" id="A0A2W5DYA7"/>
<dbReference type="InterPro" id="IPR036679">
    <property type="entry name" value="FlgN-like_sf"/>
</dbReference>
<dbReference type="Gene3D" id="1.20.58.300">
    <property type="entry name" value="FlgN-like"/>
    <property type="match status" value="1"/>
</dbReference>
<accession>A0A2W5DYA7</accession>
<organism evidence="5 6">
    <name type="scientific">Roseateles depolymerans</name>
    <dbReference type="NCBI Taxonomy" id="76731"/>
    <lineage>
        <taxon>Bacteria</taxon>
        <taxon>Pseudomonadati</taxon>
        <taxon>Pseudomonadota</taxon>
        <taxon>Betaproteobacteria</taxon>
        <taxon>Burkholderiales</taxon>
        <taxon>Sphaerotilaceae</taxon>
        <taxon>Roseateles</taxon>
    </lineage>
</organism>
<feature type="coiled-coil region" evidence="4">
    <location>
        <begin position="104"/>
        <end position="131"/>
    </location>
</feature>
<dbReference type="InterPro" id="IPR007809">
    <property type="entry name" value="FlgN-like"/>
</dbReference>
<evidence type="ECO:0000256" key="1">
    <source>
        <dbReference type="ARBA" id="ARBA00002397"/>
    </source>
</evidence>
<dbReference type="Proteomes" id="UP000249633">
    <property type="component" value="Unassembled WGS sequence"/>
</dbReference>
<evidence type="ECO:0000313" key="5">
    <source>
        <dbReference type="EMBL" id="PZP35653.1"/>
    </source>
</evidence>
<dbReference type="GO" id="GO:0044780">
    <property type="term" value="P:bacterial-type flagellum assembly"/>
    <property type="evidence" value="ECO:0007669"/>
    <property type="project" value="InterPro"/>
</dbReference>
<evidence type="ECO:0000256" key="3">
    <source>
        <dbReference type="ARBA" id="ARBA00022795"/>
    </source>
</evidence>
<keyword evidence="3" id="KW-1005">Bacterial flagellum biogenesis</keyword>
<evidence type="ECO:0000256" key="2">
    <source>
        <dbReference type="ARBA" id="ARBA00007703"/>
    </source>
</evidence>
<reference evidence="5 6" key="1">
    <citation type="submission" date="2017-08" db="EMBL/GenBank/DDBJ databases">
        <title>Infants hospitalized years apart are colonized by the same room-sourced microbial strains.</title>
        <authorList>
            <person name="Brooks B."/>
            <person name="Olm M.R."/>
            <person name="Firek B.A."/>
            <person name="Baker R."/>
            <person name="Thomas B.C."/>
            <person name="Morowitz M.J."/>
            <person name="Banfield J.F."/>
        </authorList>
    </citation>
    <scope>NUCLEOTIDE SEQUENCE [LARGE SCALE GENOMIC DNA]</scope>
    <source>
        <strain evidence="5">S2_012_000_R2_81</strain>
    </source>
</reference>
<comment type="function">
    <text evidence="1">Required for the efficient initiation of filament assembly.</text>
</comment>
<comment type="caution">
    <text evidence="5">The sequence shown here is derived from an EMBL/GenBank/DDBJ whole genome shotgun (WGS) entry which is preliminary data.</text>
</comment>
<sequence>MNSAATLIAELGEGLRRTHQGYERLQQLLERQFQAALRHAAAEIGEISEEIASQVQLIEAQGRRDREVLAALLGSEHGRPSVRELLRRLPRQKAAPLLQRWRALQRQLADCKALNLRNNQLMTEQQALMQQLLGREEHIYAER</sequence>
<comment type="similarity">
    <text evidence="2">Belongs to the FlgN family.</text>
</comment>
<evidence type="ECO:0008006" key="7">
    <source>
        <dbReference type="Google" id="ProtNLM"/>
    </source>
</evidence>